<dbReference type="OrthoDB" id="1915126at2"/>
<dbReference type="AlphaFoldDB" id="A0A2M8Z0Z2"/>
<dbReference type="Proteomes" id="UP000231092">
    <property type="component" value="Unassembled WGS sequence"/>
</dbReference>
<comment type="caution">
    <text evidence="1">The sequence shown here is derived from an EMBL/GenBank/DDBJ whole genome shotgun (WGS) entry which is preliminary data.</text>
</comment>
<evidence type="ECO:0000313" key="1">
    <source>
        <dbReference type="EMBL" id="PJJ27105.1"/>
    </source>
</evidence>
<name>A0A2M8Z0Z2_9FIRM</name>
<dbReference type="EMBL" id="PGET01000001">
    <property type="protein sequence ID" value="PJJ27105.1"/>
    <property type="molecule type" value="Genomic_DNA"/>
</dbReference>
<dbReference type="RefSeq" id="WP_100303781.1">
    <property type="nucleotide sequence ID" value="NZ_PGET01000001.1"/>
</dbReference>
<protein>
    <recommendedName>
        <fullName evidence="3">Carboxypeptidase family protein</fullName>
    </recommendedName>
</protein>
<reference evidence="1 2" key="1">
    <citation type="submission" date="2017-11" db="EMBL/GenBank/DDBJ databases">
        <title>Understudied soil microbes with underappreciated capabilities: Untangling the Clostridium saccharolyticum group.</title>
        <authorList>
            <person name="Leschine S."/>
        </authorList>
    </citation>
    <scope>NUCLEOTIDE SEQUENCE [LARGE SCALE GENOMIC DNA]</scope>
    <source>
        <strain evidence="1 2">18A</strain>
    </source>
</reference>
<evidence type="ECO:0008006" key="3">
    <source>
        <dbReference type="Google" id="ProtNLM"/>
    </source>
</evidence>
<organism evidence="1 2">
    <name type="scientific">[Clostridium] celerecrescens 18A</name>
    <dbReference type="NCBI Taxonomy" id="1286362"/>
    <lineage>
        <taxon>Bacteria</taxon>
        <taxon>Bacillati</taxon>
        <taxon>Bacillota</taxon>
        <taxon>Clostridia</taxon>
        <taxon>Lachnospirales</taxon>
        <taxon>Lachnospiraceae</taxon>
        <taxon>Lacrimispora</taxon>
    </lineage>
</organism>
<evidence type="ECO:0000313" key="2">
    <source>
        <dbReference type="Proteomes" id="UP000231092"/>
    </source>
</evidence>
<accession>A0A2M8Z0Z2</accession>
<proteinExistence type="predicted"/>
<sequence length="87" mass="10178">MEQINHEYHMEGILIKGRVRYEDSCPVKGAIVILEKLAPLYNEGVQEQEYEGTYLEHGLTNNQGEFCFSISDRMSSYKIKVFDNHHR</sequence>
<gene>
    <name evidence="1" type="ORF">H171_0555</name>
</gene>